<accession>A0ABD3U7D4</accession>
<protein>
    <submittedName>
        <fullName evidence="2">Uncharacterized protein</fullName>
    </submittedName>
</protein>
<dbReference type="PANTHER" id="PTHR31175">
    <property type="entry name" value="AUXIN-RESPONSIVE FAMILY PROTEIN"/>
    <property type="match status" value="1"/>
</dbReference>
<comment type="similarity">
    <text evidence="1">Belongs to the ARG7 family.</text>
</comment>
<organism evidence="2 3">
    <name type="scientific">Penstemon smallii</name>
    <dbReference type="NCBI Taxonomy" id="265156"/>
    <lineage>
        <taxon>Eukaryota</taxon>
        <taxon>Viridiplantae</taxon>
        <taxon>Streptophyta</taxon>
        <taxon>Embryophyta</taxon>
        <taxon>Tracheophyta</taxon>
        <taxon>Spermatophyta</taxon>
        <taxon>Magnoliopsida</taxon>
        <taxon>eudicotyledons</taxon>
        <taxon>Gunneridae</taxon>
        <taxon>Pentapetalae</taxon>
        <taxon>asterids</taxon>
        <taxon>lamiids</taxon>
        <taxon>Lamiales</taxon>
        <taxon>Plantaginaceae</taxon>
        <taxon>Cheloneae</taxon>
        <taxon>Penstemon</taxon>
    </lineage>
</organism>
<comment type="caution">
    <text evidence="2">The sequence shown here is derived from an EMBL/GenBank/DDBJ whole genome shotgun (WGS) entry which is preliminary data.</text>
</comment>
<dbReference type="InterPro" id="IPR003676">
    <property type="entry name" value="SAUR_fam"/>
</dbReference>
<proteinExistence type="inferred from homology"/>
<evidence type="ECO:0000313" key="3">
    <source>
        <dbReference type="Proteomes" id="UP001634393"/>
    </source>
</evidence>
<evidence type="ECO:0000256" key="1">
    <source>
        <dbReference type="ARBA" id="ARBA00006974"/>
    </source>
</evidence>
<reference evidence="2 3" key="1">
    <citation type="submission" date="2024-12" db="EMBL/GenBank/DDBJ databases">
        <title>The unique morphological basis and parallel evolutionary history of personate flowers in Penstemon.</title>
        <authorList>
            <person name="Depatie T.H."/>
            <person name="Wessinger C.A."/>
        </authorList>
    </citation>
    <scope>NUCLEOTIDE SEQUENCE [LARGE SCALE GENOMIC DNA]</scope>
    <source>
        <strain evidence="2">WTNN_2</strain>
        <tissue evidence="2">Leaf</tissue>
    </source>
</reference>
<name>A0ABD3U7D4_9LAMI</name>
<dbReference type="PANTHER" id="PTHR31175:SF120">
    <property type="entry name" value="OS09G0547100 PROTEIN"/>
    <property type="match status" value="1"/>
</dbReference>
<evidence type="ECO:0000313" key="2">
    <source>
        <dbReference type="EMBL" id="KAL3845379.1"/>
    </source>
</evidence>
<dbReference type="Proteomes" id="UP001634393">
    <property type="component" value="Unassembled WGS sequence"/>
</dbReference>
<sequence length="118" mass="13499">MKVSSKKLSKIIGKWKRKAHFVVYSKDNKRFHVPLCYLNHPIFRVLLEMAEEEYGFTVHGPLRVPFEKELVEYIFCLLKNKSVDEAQKAVLSIAMNRGATIQDSNRGLMVTPVLSSCG</sequence>
<dbReference type="EMBL" id="JBJXBP010000002">
    <property type="protein sequence ID" value="KAL3845379.1"/>
    <property type="molecule type" value="Genomic_DNA"/>
</dbReference>
<dbReference type="AlphaFoldDB" id="A0ABD3U7D4"/>
<keyword evidence="3" id="KW-1185">Reference proteome</keyword>
<gene>
    <name evidence="2" type="ORF">ACJIZ3_002782</name>
</gene>
<dbReference type="Pfam" id="PF02519">
    <property type="entry name" value="Auxin_inducible"/>
    <property type="match status" value="1"/>
</dbReference>